<dbReference type="EMBL" id="HBGO01001507">
    <property type="protein sequence ID" value="CAD9320248.1"/>
    <property type="molecule type" value="Transcribed_RNA"/>
</dbReference>
<proteinExistence type="predicted"/>
<feature type="transmembrane region" description="Helical" evidence="1">
    <location>
        <begin position="61"/>
        <end position="86"/>
    </location>
</feature>
<gene>
    <name evidence="2" type="ORF">OSIN01602_LOCUS845</name>
</gene>
<reference evidence="2" key="1">
    <citation type="submission" date="2021-01" db="EMBL/GenBank/DDBJ databases">
        <authorList>
            <person name="Corre E."/>
            <person name="Pelletier E."/>
            <person name="Niang G."/>
            <person name="Scheremetjew M."/>
            <person name="Finn R."/>
            <person name="Kale V."/>
            <person name="Holt S."/>
            <person name="Cochrane G."/>
            <person name="Meng A."/>
            <person name="Brown T."/>
            <person name="Cohen L."/>
        </authorList>
    </citation>
    <scope>NUCLEOTIDE SEQUENCE</scope>
    <source>
        <strain evidence="2">Grunow 1884</strain>
    </source>
</reference>
<keyword evidence="1" id="KW-1133">Transmembrane helix</keyword>
<evidence type="ECO:0000313" key="2">
    <source>
        <dbReference type="EMBL" id="CAD9320248.1"/>
    </source>
</evidence>
<feature type="transmembrane region" description="Helical" evidence="1">
    <location>
        <begin position="98"/>
        <end position="119"/>
    </location>
</feature>
<evidence type="ECO:0000256" key="1">
    <source>
        <dbReference type="SAM" id="Phobius"/>
    </source>
</evidence>
<dbReference type="AlphaFoldDB" id="A0A7S2E7T8"/>
<accession>A0A7S2E7T8</accession>
<protein>
    <submittedName>
        <fullName evidence="2">Uncharacterized protein</fullName>
    </submittedName>
</protein>
<keyword evidence="1" id="KW-0812">Transmembrane</keyword>
<keyword evidence="1" id="KW-0472">Membrane</keyword>
<name>A0A7S2E7T8_TRICV</name>
<sequence length="247" mass="27204">MSNARIDFEGQYGIGCFAQQSIQVSRTQPAILNEHISTFAWNQFCDKIDQELHPMNKIRKVAGLMSCTCFAVFIIAPLATMISTFASTDPFSGRQPNIIAFILGPLIAMVGLIATQVIAMKKANQVIEGVKRVCDEVSKQQPRLSFHVRFERHYYHRQHDNRTGSHTTNYIEVIVAGGGAVPLGTADMSALPYATNVTSNLGVPVVTSSVAVPDRSPAERLANLEEMKPHLSEQEYAAKRNDILNSV</sequence>
<organism evidence="2">
    <name type="scientific">Trieres chinensis</name>
    <name type="common">Marine centric diatom</name>
    <name type="synonym">Odontella sinensis</name>
    <dbReference type="NCBI Taxonomy" id="1514140"/>
    <lineage>
        <taxon>Eukaryota</taxon>
        <taxon>Sar</taxon>
        <taxon>Stramenopiles</taxon>
        <taxon>Ochrophyta</taxon>
        <taxon>Bacillariophyta</taxon>
        <taxon>Mediophyceae</taxon>
        <taxon>Biddulphiophycidae</taxon>
        <taxon>Eupodiscales</taxon>
        <taxon>Parodontellaceae</taxon>
        <taxon>Trieres</taxon>
    </lineage>
</organism>